<evidence type="ECO:0000313" key="3">
    <source>
        <dbReference type="Proteomes" id="UP000630718"/>
    </source>
</evidence>
<comment type="caution">
    <text evidence="2">The sequence shown here is derived from an EMBL/GenBank/DDBJ whole genome shotgun (WGS) entry which is preliminary data.</text>
</comment>
<dbReference type="Proteomes" id="UP000630718">
    <property type="component" value="Unassembled WGS sequence"/>
</dbReference>
<dbReference type="EMBL" id="BNBI01000002">
    <property type="protein sequence ID" value="GHE91437.1"/>
    <property type="molecule type" value="Genomic_DNA"/>
</dbReference>
<gene>
    <name evidence="2" type="ORF">GCM10018772_14400</name>
</gene>
<dbReference type="RefSeq" id="WP_190203244.1">
    <property type="nucleotide sequence ID" value="NZ_BNBI01000002.1"/>
</dbReference>
<dbReference type="AlphaFoldDB" id="A0A919A8E6"/>
<evidence type="ECO:0000313" key="2">
    <source>
        <dbReference type="EMBL" id="GHE91437.1"/>
    </source>
</evidence>
<evidence type="ECO:0000256" key="1">
    <source>
        <dbReference type="SAM" id="MobiDB-lite"/>
    </source>
</evidence>
<organism evidence="2 3">
    <name type="scientific">Streptomyces fumanus</name>
    <dbReference type="NCBI Taxonomy" id="67302"/>
    <lineage>
        <taxon>Bacteria</taxon>
        <taxon>Bacillati</taxon>
        <taxon>Actinomycetota</taxon>
        <taxon>Actinomycetes</taxon>
        <taxon>Kitasatosporales</taxon>
        <taxon>Streptomycetaceae</taxon>
        <taxon>Streptomyces</taxon>
    </lineage>
</organism>
<feature type="region of interest" description="Disordered" evidence="1">
    <location>
        <begin position="1"/>
        <end position="38"/>
    </location>
</feature>
<proteinExistence type="predicted"/>
<reference evidence="2" key="1">
    <citation type="journal article" date="2014" name="Int. J. Syst. Evol. Microbiol.">
        <title>Complete genome sequence of Corynebacterium casei LMG S-19264T (=DSM 44701T), isolated from a smear-ripened cheese.</title>
        <authorList>
            <consortium name="US DOE Joint Genome Institute (JGI-PGF)"/>
            <person name="Walter F."/>
            <person name="Albersmeier A."/>
            <person name="Kalinowski J."/>
            <person name="Ruckert C."/>
        </authorList>
    </citation>
    <scope>NUCLEOTIDE SEQUENCE</scope>
    <source>
        <strain evidence="2">JCM 4477</strain>
    </source>
</reference>
<accession>A0A919A8E6</accession>
<reference evidence="2" key="2">
    <citation type="submission" date="2020-09" db="EMBL/GenBank/DDBJ databases">
        <authorList>
            <person name="Sun Q."/>
            <person name="Ohkuma M."/>
        </authorList>
    </citation>
    <scope>NUCLEOTIDE SEQUENCE</scope>
    <source>
        <strain evidence="2">JCM 4477</strain>
    </source>
</reference>
<sequence>MRERKTPAPTPAAPHCATCARHEASAAQATEERDYSRATDERVLLARHRHSAHGGGR</sequence>
<name>A0A919A8E6_9ACTN</name>
<protein>
    <submittedName>
        <fullName evidence="2">Uncharacterized protein</fullName>
    </submittedName>
</protein>
<feature type="compositionally biased region" description="Basic and acidic residues" evidence="1">
    <location>
        <begin position="20"/>
        <end position="38"/>
    </location>
</feature>
<keyword evidence="3" id="KW-1185">Reference proteome</keyword>